<evidence type="ECO:0000313" key="2">
    <source>
        <dbReference type="Proteomes" id="UP000198705"/>
    </source>
</evidence>
<name>A0A1I5AX79_9FLAO</name>
<gene>
    <name evidence="1" type="ORF">SAMN04487989_102346</name>
</gene>
<keyword evidence="2" id="KW-1185">Reference proteome</keyword>
<evidence type="ECO:0000313" key="1">
    <source>
        <dbReference type="EMBL" id="SFN67116.1"/>
    </source>
</evidence>
<dbReference type="PIRSF" id="PIRSF006092">
    <property type="entry name" value="GreA_GreB"/>
    <property type="match status" value="1"/>
</dbReference>
<proteinExistence type="predicted"/>
<keyword evidence="1" id="KW-0251">Elongation factor</keyword>
<sequence length="148" mass="16461">MNEKEALLQACFSYVNKRIASYKDEIETIKESIETNDKSNDMEDDSGNGKLFNDLEKNAQHLADATKTLDTLKLINPKKSFDTISLGSIVKTTQNTFFISISMGTIDIGNNNYFGISLLSPIGQLLKGKQVGDSITFNGYTHEILEIK</sequence>
<protein>
    <submittedName>
        <fullName evidence="1">Transcription elongation factor, GreA/GreB family</fullName>
    </submittedName>
</protein>
<dbReference type="EMBL" id="FOVN01000002">
    <property type="protein sequence ID" value="SFN67116.1"/>
    <property type="molecule type" value="Genomic_DNA"/>
</dbReference>
<reference evidence="2" key="1">
    <citation type="submission" date="2016-10" db="EMBL/GenBank/DDBJ databases">
        <authorList>
            <person name="Varghese N."/>
            <person name="Submissions S."/>
        </authorList>
    </citation>
    <scope>NUCLEOTIDE SEQUENCE [LARGE SCALE GENOMIC DNA]</scope>
    <source>
        <strain evidence="2">DSM 23925</strain>
    </source>
</reference>
<keyword evidence="1" id="KW-0648">Protein biosynthesis</keyword>
<dbReference type="SUPFAM" id="SSF54534">
    <property type="entry name" value="FKBP-like"/>
    <property type="match status" value="1"/>
</dbReference>
<dbReference type="InterPro" id="IPR023459">
    <property type="entry name" value="Tscrpt_elong_fac_GreA/B_fam"/>
</dbReference>
<accession>A0A1I5AX79</accession>
<organism evidence="1 2">
    <name type="scientific">Bizionia echini</name>
    <dbReference type="NCBI Taxonomy" id="649333"/>
    <lineage>
        <taxon>Bacteria</taxon>
        <taxon>Pseudomonadati</taxon>
        <taxon>Bacteroidota</taxon>
        <taxon>Flavobacteriia</taxon>
        <taxon>Flavobacteriales</taxon>
        <taxon>Flavobacteriaceae</taxon>
        <taxon>Bizionia</taxon>
    </lineage>
</organism>
<dbReference type="GO" id="GO:0003746">
    <property type="term" value="F:translation elongation factor activity"/>
    <property type="evidence" value="ECO:0007669"/>
    <property type="project" value="UniProtKB-KW"/>
</dbReference>
<dbReference type="Proteomes" id="UP000198705">
    <property type="component" value="Unassembled WGS sequence"/>
</dbReference>
<dbReference type="RefSeq" id="WP_092207209.1">
    <property type="nucleotide sequence ID" value="NZ_FOVN01000002.1"/>
</dbReference>
<dbReference type="AlphaFoldDB" id="A0A1I5AX79"/>
<dbReference type="OrthoDB" id="667380at2"/>
<dbReference type="STRING" id="649333.SAMN04487989_102346"/>
<dbReference type="GO" id="GO:0070063">
    <property type="term" value="F:RNA polymerase binding"/>
    <property type="evidence" value="ECO:0007669"/>
    <property type="project" value="InterPro"/>
</dbReference>